<feature type="transmembrane region" description="Helical" evidence="1">
    <location>
        <begin position="27"/>
        <end position="45"/>
    </location>
</feature>
<gene>
    <name evidence="2" type="ORF">ACAOBT_LOCUS22908</name>
</gene>
<reference evidence="2" key="1">
    <citation type="submission" date="2022-03" db="EMBL/GenBank/DDBJ databases">
        <authorList>
            <person name="Sayadi A."/>
        </authorList>
    </citation>
    <scope>NUCLEOTIDE SEQUENCE</scope>
</reference>
<comment type="caution">
    <text evidence="2">The sequence shown here is derived from an EMBL/GenBank/DDBJ whole genome shotgun (WGS) entry which is preliminary data.</text>
</comment>
<dbReference type="AlphaFoldDB" id="A0A9P0LPZ9"/>
<organism evidence="2 3">
    <name type="scientific">Acanthoscelides obtectus</name>
    <name type="common">Bean weevil</name>
    <name type="synonym">Bruchus obtectus</name>
    <dbReference type="NCBI Taxonomy" id="200917"/>
    <lineage>
        <taxon>Eukaryota</taxon>
        <taxon>Metazoa</taxon>
        <taxon>Ecdysozoa</taxon>
        <taxon>Arthropoda</taxon>
        <taxon>Hexapoda</taxon>
        <taxon>Insecta</taxon>
        <taxon>Pterygota</taxon>
        <taxon>Neoptera</taxon>
        <taxon>Endopterygota</taxon>
        <taxon>Coleoptera</taxon>
        <taxon>Polyphaga</taxon>
        <taxon>Cucujiformia</taxon>
        <taxon>Chrysomeloidea</taxon>
        <taxon>Chrysomelidae</taxon>
        <taxon>Bruchinae</taxon>
        <taxon>Bruchini</taxon>
        <taxon>Acanthoscelides</taxon>
    </lineage>
</organism>
<keyword evidence="1" id="KW-0472">Membrane</keyword>
<evidence type="ECO:0000256" key="1">
    <source>
        <dbReference type="SAM" id="Phobius"/>
    </source>
</evidence>
<keyword evidence="3" id="KW-1185">Reference proteome</keyword>
<evidence type="ECO:0000313" key="2">
    <source>
        <dbReference type="EMBL" id="CAH1995900.1"/>
    </source>
</evidence>
<sequence length="75" mass="8829">MCFFTVFLCLGWRRLILIPVCDHVPDLLFYIYVNLYYLFIILYHAKPCKNSCATVYIFNVCIKPVLQPQNNGTCM</sequence>
<protein>
    <submittedName>
        <fullName evidence="2">Uncharacterized protein</fullName>
    </submittedName>
</protein>
<proteinExistence type="predicted"/>
<keyword evidence="1" id="KW-1133">Transmembrane helix</keyword>
<name>A0A9P0LPZ9_ACAOB</name>
<keyword evidence="1" id="KW-0812">Transmembrane</keyword>
<dbReference type="Proteomes" id="UP001152888">
    <property type="component" value="Unassembled WGS sequence"/>
</dbReference>
<dbReference type="EMBL" id="CAKOFQ010007243">
    <property type="protein sequence ID" value="CAH1995900.1"/>
    <property type="molecule type" value="Genomic_DNA"/>
</dbReference>
<accession>A0A9P0LPZ9</accession>
<evidence type="ECO:0000313" key="3">
    <source>
        <dbReference type="Proteomes" id="UP001152888"/>
    </source>
</evidence>